<name>A0A0R1NNT6_9LACO</name>
<evidence type="ECO:0000256" key="6">
    <source>
        <dbReference type="ARBA" id="ARBA00034125"/>
    </source>
</evidence>
<evidence type="ECO:0000313" key="11">
    <source>
        <dbReference type="Proteomes" id="UP000051439"/>
    </source>
</evidence>
<evidence type="ECO:0000256" key="4">
    <source>
        <dbReference type="ARBA" id="ARBA00022989"/>
    </source>
</evidence>
<dbReference type="GO" id="GO:0005886">
    <property type="term" value="C:plasma membrane"/>
    <property type="evidence" value="ECO:0007669"/>
    <property type="project" value="UniProtKB-SubCell"/>
</dbReference>
<evidence type="ECO:0008006" key="12">
    <source>
        <dbReference type="Google" id="ProtNLM"/>
    </source>
</evidence>
<feature type="domain" description="Threonine/Serine exporter ThrE" evidence="9">
    <location>
        <begin position="340"/>
        <end position="464"/>
    </location>
</feature>
<keyword evidence="5 7" id="KW-0472">Membrane</keyword>
<gene>
    <name evidence="10" type="ORF">FC98_GL000388</name>
</gene>
<dbReference type="EMBL" id="AZEB01000010">
    <property type="protein sequence ID" value="KRL22087.1"/>
    <property type="molecule type" value="Genomic_DNA"/>
</dbReference>
<protein>
    <recommendedName>
        <fullName evidence="12">Integral membrane protein</fullName>
    </recommendedName>
</protein>
<dbReference type="Pfam" id="PF12821">
    <property type="entry name" value="ThrE_2"/>
    <property type="match status" value="1"/>
</dbReference>
<dbReference type="Proteomes" id="UP000051439">
    <property type="component" value="Unassembled WGS sequence"/>
</dbReference>
<dbReference type="GO" id="GO:0015744">
    <property type="term" value="P:succinate transport"/>
    <property type="evidence" value="ECO:0007669"/>
    <property type="project" value="TreeGrafter"/>
</dbReference>
<dbReference type="InterPro" id="IPR050539">
    <property type="entry name" value="ThrE_Dicarb/AminoAcid_Exp"/>
</dbReference>
<feature type="transmembrane region" description="Helical" evidence="7">
    <location>
        <begin position="261"/>
        <end position="283"/>
    </location>
</feature>
<feature type="transmembrane region" description="Helical" evidence="7">
    <location>
        <begin position="330"/>
        <end position="352"/>
    </location>
</feature>
<feature type="transmembrane region" description="Helical" evidence="7">
    <location>
        <begin position="443"/>
        <end position="467"/>
    </location>
</feature>
<dbReference type="Pfam" id="PF06738">
    <property type="entry name" value="ThrE"/>
    <property type="match status" value="1"/>
</dbReference>
<evidence type="ECO:0000256" key="5">
    <source>
        <dbReference type="ARBA" id="ARBA00023136"/>
    </source>
</evidence>
<dbReference type="PANTHER" id="PTHR34390:SF2">
    <property type="entry name" value="SUCCINATE TRANSPORTER SUBUNIT YJJP-RELATED"/>
    <property type="match status" value="1"/>
</dbReference>
<accession>A0A0R1NNT6</accession>
<dbReference type="AlphaFoldDB" id="A0A0R1NNT6"/>
<dbReference type="InterPro" id="IPR010619">
    <property type="entry name" value="ThrE-like_N"/>
</dbReference>
<dbReference type="InterPro" id="IPR024528">
    <property type="entry name" value="ThrE_2"/>
</dbReference>
<comment type="similarity">
    <text evidence="6">Belongs to the ThrE exporter (TC 2.A.79) family.</text>
</comment>
<evidence type="ECO:0000256" key="7">
    <source>
        <dbReference type="SAM" id="Phobius"/>
    </source>
</evidence>
<feature type="transmembrane region" description="Helical" evidence="7">
    <location>
        <begin position="382"/>
        <end position="401"/>
    </location>
</feature>
<proteinExistence type="inferred from homology"/>
<sequence>MNPTPCHGYNANIANNTIRFILEDLMANSQPDAPKKFRLSQNHHMTIPWNAFISQERVPAKNAPLRERASVIGRVGIIMLSCGTGAWRVRDAMNTIARVLGVTCSADIGLTSIQFTCFADDDSYSQILSLPNTGVNTDKLNIMEGFVANFANDFSTTTIRTIHNQIDKIQQKPAQYTPVISGLAAALACSGFIFLLGGGIPEMVCSFIGAGIGNFTRSVMGKHRMTTFASIAISVAIAGIAYMISFKLFEANFQVLAQHEAGYIGAMLFVIPGFPFITSILDLSKLDMRSGLERLTYAIMITLIASLVGWLVALLFHFQPENFLPLGLSPIILMLLRLPASFCGVFGFSIMFNSTVRMATVAGCIGAVANTLRLELVDLTTLPPAAAAFLAALLAGLIASVVNRFNGYPRISLTVPSIVIMVPGLYIYRAVYSIGINQISVGALWLTKAALIIMFLPLGLFVARALLDREWRHFD</sequence>
<dbReference type="PANTHER" id="PTHR34390">
    <property type="entry name" value="UPF0442 PROTEIN YJJB-RELATED"/>
    <property type="match status" value="1"/>
</dbReference>
<keyword evidence="3 7" id="KW-0812">Transmembrane</keyword>
<reference evidence="10 11" key="1">
    <citation type="journal article" date="2015" name="Genome Announc.">
        <title>Expanding the biotechnology potential of lactobacilli through comparative genomics of 213 strains and associated genera.</title>
        <authorList>
            <person name="Sun Z."/>
            <person name="Harris H.M."/>
            <person name="McCann A."/>
            <person name="Guo C."/>
            <person name="Argimon S."/>
            <person name="Zhang W."/>
            <person name="Yang X."/>
            <person name="Jeffery I.B."/>
            <person name="Cooney J.C."/>
            <person name="Kagawa T.F."/>
            <person name="Liu W."/>
            <person name="Song Y."/>
            <person name="Salvetti E."/>
            <person name="Wrobel A."/>
            <person name="Rasinkangas P."/>
            <person name="Parkhill J."/>
            <person name="Rea M.C."/>
            <person name="O'Sullivan O."/>
            <person name="Ritari J."/>
            <person name="Douillard F.P."/>
            <person name="Paul Ross R."/>
            <person name="Yang R."/>
            <person name="Briner A.E."/>
            <person name="Felis G.E."/>
            <person name="de Vos W.M."/>
            <person name="Barrangou R."/>
            <person name="Klaenhammer T.R."/>
            <person name="Caufield P.W."/>
            <person name="Cui Y."/>
            <person name="Zhang H."/>
            <person name="O'Toole P.W."/>
        </authorList>
    </citation>
    <scope>NUCLEOTIDE SEQUENCE [LARGE SCALE GENOMIC DNA]</scope>
    <source>
        <strain evidence="10 11">DSM 19906</strain>
    </source>
</reference>
<feature type="transmembrane region" description="Helical" evidence="7">
    <location>
        <begin position="295"/>
        <end position="318"/>
    </location>
</feature>
<feature type="domain" description="Threonine/serine exporter-like N-terminal" evidence="8">
    <location>
        <begin position="71"/>
        <end position="315"/>
    </location>
</feature>
<keyword evidence="2" id="KW-1003">Cell membrane</keyword>
<evidence type="ECO:0000313" key="10">
    <source>
        <dbReference type="EMBL" id="KRL22087.1"/>
    </source>
</evidence>
<dbReference type="PATRIC" id="fig|1423766.4.peg.387"/>
<keyword evidence="11" id="KW-1185">Reference proteome</keyword>
<organism evidence="10 11">
    <name type="scientific">Lentilactobacillus kisonensis DSM 19906 = JCM 15041</name>
    <dbReference type="NCBI Taxonomy" id="1423766"/>
    <lineage>
        <taxon>Bacteria</taxon>
        <taxon>Bacillati</taxon>
        <taxon>Bacillota</taxon>
        <taxon>Bacilli</taxon>
        <taxon>Lactobacillales</taxon>
        <taxon>Lactobacillaceae</taxon>
        <taxon>Lentilactobacillus</taxon>
    </lineage>
</organism>
<evidence type="ECO:0000259" key="8">
    <source>
        <dbReference type="Pfam" id="PF06738"/>
    </source>
</evidence>
<evidence type="ECO:0000259" key="9">
    <source>
        <dbReference type="Pfam" id="PF12821"/>
    </source>
</evidence>
<evidence type="ECO:0000256" key="3">
    <source>
        <dbReference type="ARBA" id="ARBA00022692"/>
    </source>
</evidence>
<evidence type="ECO:0000256" key="1">
    <source>
        <dbReference type="ARBA" id="ARBA00004651"/>
    </source>
</evidence>
<comment type="subcellular location">
    <subcellularLocation>
        <location evidence="1">Cell membrane</location>
        <topology evidence="1">Multi-pass membrane protein</topology>
    </subcellularLocation>
</comment>
<dbReference type="GO" id="GO:0022857">
    <property type="term" value="F:transmembrane transporter activity"/>
    <property type="evidence" value="ECO:0007669"/>
    <property type="project" value="InterPro"/>
</dbReference>
<feature type="transmembrane region" description="Helical" evidence="7">
    <location>
        <begin position="227"/>
        <end position="249"/>
    </location>
</feature>
<feature type="transmembrane region" description="Helical" evidence="7">
    <location>
        <begin position="413"/>
        <end position="431"/>
    </location>
</feature>
<keyword evidence="4 7" id="KW-1133">Transmembrane helix</keyword>
<comment type="caution">
    <text evidence="10">The sequence shown here is derived from an EMBL/GenBank/DDBJ whole genome shotgun (WGS) entry which is preliminary data.</text>
</comment>
<evidence type="ECO:0000256" key="2">
    <source>
        <dbReference type="ARBA" id="ARBA00022475"/>
    </source>
</evidence>